<dbReference type="PANTHER" id="PTHR37312:SF1">
    <property type="entry name" value="MEMBRANE-BOUND ACYLTRANSFERASE YKRP-RELATED"/>
    <property type="match status" value="1"/>
</dbReference>
<feature type="transmembrane region" description="Helical" evidence="1">
    <location>
        <begin position="229"/>
        <end position="249"/>
    </location>
</feature>
<gene>
    <name evidence="3" type="ORF">LCAKO_0992</name>
</gene>
<proteinExistence type="predicted"/>
<name>A0AAP9HFR5_LACPA</name>
<protein>
    <submittedName>
        <fullName evidence="3">Arginine/ornithine antiporter ArcD</fullName>
    </submittedName>
</protein>
<feature type="transmembrane region" description="Helical" evidence="1">
    <location>
        <begin position="44"/>
        <end position="64"/>
    </location>
</feature>
<dbReference type="GO" id="GO:0016747">
    <property type="term" value="F:acyltransferase activity, transferring groups other than amino-acyl groups"/>
    <property type="evidence" value="ECO:0007669"/>
    <property type="project" value="InterPro"/>
</dbReference>
<feature type="transmembrane region" description="Helical" evidence="1">
    <location>
        <begin position="199"/>
        <end position="223"/>
    </location>
</feature>
<dbReference type="Pfam" id="PF01757">
    <property type="entry name" value="Acyl_transf_3"/>
    <property type="match status" value="1"/>
</dbReference>
<evidence type="ECO:0000259" key="2">
    <source>
        <dbReference type="Pfam" id="PF01757"/>
    </source>
</evidence>
<evidence type="ECO:0000313" key="4">
    <source>
        <dbReference type="Proteomes" id="UP000423274"/>
    </source>
</evidence>
<dbReference type="AlphaFoldDB" id="A0AAP9HFR5"/>
<feature type="transmembrane region" description="Helical" evidence="1">
    <location>
        <begin position="84"/>
        <end position="101"/>
    </location>
</feature>
<accession>A0AAP9HFR5</accession>
<sequence>MSKRVWWIDLAKGWTIFFVVVAHTMDGIYNTHLFYQYRGISETVMFLSFTFVMPVFFALSGYLLKSTSTLDAFLKNVKRKFFDLIIPYIFFSFIFVALQHLSSKVNKPFSWLDLVFIFKQPIGYMWFLYALFFIFVLVYFFDITKLSIETQCLISMIFFALGEAVTLPYFIAITFKWCICLELGRLLKKYNRLFTNKKLFILFMLLFGISMLYQACQGGLWYATNVLSLGNVISKITSIPIMFSIFYHCRHNRANDYLAKYGKYSLVIYLVHDPATSVFRMLLLRLHFTNYFVLVTLVIILSWIASTLVCQLSKKIRPIKFLFFPRDVLQN</sequence>
<feature type="transmembrane region" description="Helical" evidence="1">
    <location>
        <begin position="288"/>
        <end position="310"/>
    </location>
</feature>
<dbReference type="InterPro" id="IPR002656">
    <property type="entry name" value="Acyl_transf_3_dom"/>
</dbReference>
<organism evidence="3 4">
    <name type="scientific">Lacticaseibacillus paracasei subsp. paracasei</name>
    <dbReference type="NCBI Taxonomy" id="47714"/>
    <lineage>
        <taxon>Bacteria</taxon>
        <taxon>Bacillati</taxon>
        <taxon>Bacillota</taxon>
        <taxon>Bacilli</taxon>
        <taxon>Lactobacillales</taxon>
        <taxon>Lactobacillaceae</taxon>
        <taxon>Lacticaseibacillus</taxon>
    </lineage>
</organism>
<keyword evidence="1" id="KW-1133">Transmembrane helix</keyword>
<feature type="domain" description="Acyltransferase 3" evidence="2">
    <location>
        <begin position="6"/>
        <end position="305"/>
    </location>
</feature>
<feature type="transmembrane region" description="Helical" evidence="1">
    <location>
        <begin position="122"/>
        <end position="141"/>
    </location>
</feature>
<keyword evidence="1" id="KW-0812">Transmembrane</keyword>
<dbReference type="InterPro" id="IPR052734">
    <property type="entry name" value="Nod_factor_acetyltransferase"/>
</dbReference>
<dbReference type="EMBL" id="CP022954">
    <property type="protein sequence ID" value="QGV17528.1"/>
    <property type="molecule type" value="Genomic_DNA"/>
</dbReference>
<evidence type="ECO:0000256" key="1">
    <source>
        <dbReference type="SAM" id="Phobius"/>
    </source>
</evidence>
<keyword evidence="1" id="KW-0472">Membrane</keyword>
<evidence type="ECO:0000313" key="3">
    <source>
        <dbReference type="EMBL" id="QGV17528.1"/>
    </source>
</evidence>
<dbReference type="PANTHER" id="PTHR37312">
    <property type="entry name" value="MEMBRANE-BOUND ACYLTRANSFERASE YKRP-RELATED"/>
    <property type="match status" value="1"/>
</dbReference>
<dbReference type="Proteomes" id="UP000423274">
    <property type="component" value="Chromosome"/>
</dbReference>
<feature type="transmembrane region" description="Helical" evidence="1">
    <location>
        <begin position="153"/>
        <end position="179"/>
    </location>
</feature>
<reference evidence="3 4" key="1">
    <citation type="submission" date="2017-08" db="EMBL/GenBank/DDBJ databases">
        <title>Genome sequence, comparative genomics and functional analysis of the highly adhesive Lactobacillus paracasei Kobulty strain.</title>
        <authorList>
            <person name="Koryszewska-Baginska A."/>
            <person name="Grynberg M."/>
            <person name="Aleksandrzak-Piekarczyk T."/>
        </authorList>
    </citation>
    <scope>NUCLEOTIDE SEQUENCE [LARGE SCALE GENOMIC DNA]</scope>
    <source>
        <strain evidence="3 4">IBB3423</strain>
    </source>
</reference>